<evidence type="ECO:0000313" key="1">
    <source>
        <dbReference type="EMBL" id="KAF0034726.1"/>
    </source>
</evidence>
<sequence length="77" mass="8614">MHHICSSRRRPPGVTGSVVQREEDVRVLSDAVVGEALQVDQQVVRYRNSARFPVSLPRPVALETDDRHADDLSHSVI</sequence>
<dbReference type="Proteomes" id="UP000438429">
    <property type="component" value="Unassembled WGS sequence"/>
</dbReference>
<name>A0A6A4SHU0_SCOMX</name>
<dbReference type="EMBL" id="VEVO01000011">
    <property type="protein sequence ID" value="KAF0034726.1"/>
    <property type="molecule type" value="Genomic_DNA"/>
</dbReference>
<gene>
    <name evidence="1" type="ORF">F2P81_012484</name>
</gene>
<proteinExistence type="predicted"/>
<dbReference type="AlphaFoldDB" id="A0A6A4SHU0"/>
<accession>A0A6A4SHU0</accession>
<organism evidence="1 2">
    <name type="scientific">Scophthalmus maximus</name>
    <name type="common">Turbot</name>
    <name type="synonym">Psetta maxima</name>
    <dbReference type="NCBI Taxonomy" id="52904"/>
    <lineage>
        <taxon>Eukaryota</taxon>
        <taxon>Metazoa</taxon>
        <taxon>Chordata</taxon>
        <taxon>Craniata</taxon>
        <taxon>Vertebrata</taxon>
        <taxon>Euteleostomi</taxon>
        <taxon>Actinopterygii</taxon>
        <taxon>Neopterygii</taxon>
        <taxon>Teleostei</taxon>
        <taxon>Neoteleostei</taxon>
        <taxon>Acanthomorphata</taxon>
        <taxon>Carangaria</taxon>
        <taxon>Pleuronectiformes</taxon>
        <taxon>Pleuronectoidei</taxon>
        <taxon>Scophthalmidae</taxon>
        <taxon>Scophthalmus</taxon>
    </lineage>
</organism>
<evidence type="ECO:0000313" key="2">
    <source>
        <dbReference type="Proteomes" id="UP000438429"/>
    </source>
</evidence>
<comment type="caution">
    <text evidence="1">The sequence shown here is derived from an EMBL/GenBank/DDBJ whole genome shotgun (WGS) entry which is preliminary data.</text>
</comment>
<protein>
    <submittedName>
        <fullName evidence="1">Uncharacterized protein</fullName>
    </submittedName>
</protein>
<reference evidence="1 2" key="1">
    <citation type="submission" date="2019-06" db="EMBL/GenBank/DDBJ databases">
        <title>Draft genomes of female and male turbot (Scophthalmus maximus).</title>
        <authorList>
            <person name="Xu H."/>
            <person name="Xu X.-W."/>
            <person name="Shao C."/>
            <person name="Chen S."/>
        </authorList>
    </citation>
    <scope>NUCLEOTIDE SEQUENCE [LARGE SCALE GENOMIC DNA]</scope>
    <source>
        <strain evidence="1">Ysfricsl-2016a</strain>
        <tissue evidence="1">Blood</tissue>
    </source>
</reference>